<evidence type="ECO:0000313" key="2">
    <source>
        <dbReference type="Proteomes" id="UP000053257"/>
    </source>
</evidence>
<evidence type="ECO:0000313" key="1">
    <source>
        <dbReference type="EMBL" id="KIP07823.1"/>
    </source>
</evidence>
<dbReference type="OrthoDB" id="2977329at2759"/>
<proteinExistence type="predicted"/>
<dbReference type="AlphaFoldDB" id="A0A0C3PMH4"/>
<protein>
    <recommendedName>
        <fullName evidence="3">F-box domain-containing protein</fullName>
    </recommendedName>
</protein>
<evidence type="ECO:0008006" key="3">
    <source>
        <dbReference type="Google" id="ProtNLM"/>
    </source>
</evidence>
<sequence length="419" mass="47462">MDFTAVYAHSPVRAVPLRLAQELVDMTIDYLHDDRDALMQCSLVCRDWVHSSSLHLFNRMRWPPCPKKQKACLGALDGDDCFSSCLDLLSASRRLRSTVRVLQLSCHKCAIQRDTSRRSAPLPFSVLFSIIESLPVLRTLELHECRLLPETPPADFYPTRSLDKIKITYIWRQAGWQATLDFLSLFRRVGSLHIHSLLSSGSRASSPSLYFEPSGPVLEIDSLTIRGVGETYVLNRLSAIAKFSALKHLNLQCHVSSDLREPVQSMTNIRSISYDVEGSYPPIALREATLHAIHLSGYFRVSRSVPSSEWDTITRDLDILVTRELQELRVVMHLEGDKTIHETKDDELHCLEQSLMDLNWSAFAAVVSRSCSLRLLTLDLRNHIHPKRMSDKYVVAAREIAAKRLPAPLARVLRVVSIS</sequence>
<reference evidence="1 2" key="1">
    <citation type="journal article" date="2014" name="PLoS Genet.">
        <title>Analysis of the Phlebiopsis gigantea genome, transcriptome and secretome provides insight into its pioneer colonization strategies of wood.</title>
        <authorList>
            <person name="Hori C."/>
            <person name="Ishida T."/>
            <person name="Igarashi K."/>
            <person name="Samejima M."/>
            <person name="Suzuki H."/>
            <person name="Master E."/>
            <person name="Ferreira P."/>
            <person name="Ruiz-Duenas F.J."/>
            <person name="Held B."/>
            <person name="Canessa P."/>
            <person name="Larrondo L.F."/>
            <person name="Schmoll M."/>
            <person name="Druzhinina I.S."/>
            <person name="Kubicek C.P."/>
            <person name="Gaskell J.A."/>
            <person name="Kersten P."/>
            <person name="St John F."/>
            <person name="Glasner J."/>
            <person name="Sabat G."/>
            <person name="Splinter BonDurant S."/>
            <person name="Syed K."/>
            <person name="Yadav J."/>
            <person name="Mgbeahuruike A.C."/>
            <person name="Kovalchuk A."/>
            <person name="Asiegbu F.O."/>
            <person name="Lackner G."/>
            <person name="Hoffmeister D."/>
            <person name="Rencoret J."/>
            <person name="Gutierrez A."/>
            <person name="Sun H."/>
            <person name="Lindquist E."/>
            <person name="Barry K."/>
            <person name="Riley R."/>
            <person name="Grigoriev I.V."/>
            <person name="Henrissat B."/>
            <person name="Kues U."/>
            <person name="Berka R.M."/>
            <person name="Martinez A.T."/>
            <person name="Covert S.F."/>
            <person name="Blanchette R.A."/>
            <person name="Cullen D."/>
        </authorList>
    </citation>
    <scope>NUCLEOTIDE SEQUENCE [LARGE SCALE GENOMIC DNA]</scope>
    <source>
        <strain evidence="1 2">11061_1 CR5-6</strain>
    </source>
</reference>
<accession>A0A0C3PMH4</accession>
<dbReference type="HOGENOM" id="CLU_580187_0_0_1"/>
<dbReference type="EMBL" id="KN840490">
    <property type="protein sequence ID" value="KIP07823.1"/>
    <property type="molecule type" value="Genomic_DNA"/>
</dbReference>
<organism evidence="1 2">
    <name type="scientific">Phlebiopsis gigantea (strain 11061_1 CR5-6)</name>
    <name type="common">White-rot fungus</name>
    <name type="synonym">Peniophora gigantea</name>
    <dbReference type="NCBI Taxonomy" id="745531"/>
    <lineage>
        <taxon>Eukaryota</taxon>
        <taxon>Fungi</taxon>
        <taxon>Dikarya</taxon>
        <taxon>Basidiomycota</taxon>
        <taxon>Agaricomycotina</taxon>
        <taxon>Agaricomycetes</taxon>
        <taxon>Polyporales</taxon>
        <taxon>Phanerochaetaceae</taxon>
        <taxon>Phlebiopsis</taxon>
    </lineage>
</organism>
<gene>
    <name evidence="1" type="ORF">PHLGIDRAFT_407022</name>
</gene>
<dbReference type="Proteomes" id="UP000053257">
    <property type="component" value="Unassembled WGS sequence"/>
</dbReference>
<name>A0A0C3PMH4_PHLG1</name>
<keyword evidence="2" id="KW-1185">Reference proteome</keyword>